<feature type="zinc finger region" description="TRAF-type" evidence="9">
    <location>
        <begin position="319"/>
        <end position="363"/>
    </location>
</feature>
<feature type="domain" description="TRAF-type" evidence="12">
    <location>
        <begin position="319"/>
        <end position="363"/>
    </location>
</feature>
<sequence>MEVSLQQMCRTCLGSGVALISLHANPAVSQVCTVGEMLGNFTTVKVSEDDGLPNKVCLACVSEIKRSYFFKIKCESSQDTLQQYLKEVSIEESVKQSPTSPSPTRSHTVVETYTIAKEEGTEHSSEAEEDLVSKKEETEIITNNECEDVEMLQVQQVEETEELVEVHEIQAESYDMNDESTMYEINEFLENSSDGEIQQDARVVIIVCETCCHTFENKEDFEAHAATCKKEPVSTGKRKSKAASRSPKKCPECPMDFVHQKNLDKHIRKCHRRNSASQDEERNEGETEDKTNNEDDEDDDEDATQPLLETLPEDALLKHDPTSLPTGEFTCPRCGAGFVNRKSFQCHMKINKCTEKQFICKFCEKVFINDKSLIEHIKTHAKAFKCSKCTKSFSKAEKLQAHTEKAHSGAVKNQCKFCGKCFTMYSTLKDHMRTHSGEKPFLCSICGKGFSQNTNLKQHIMRHKNLKPFACKDCDLSFVSKGELNAHVRKHTGDHPFNCDMCSSSFTTSSSLVKHKRIHTGERPYACDLCPMRFAALGTLRNHRRTHTGEKPFKCDHCSRSFAQKSDCVTHMRSHTGERPYTCSVCGWGFPQSGTLKTHMKTHERERERERAQSEGDSMLVEMVAVDDLI</sequence>
<evidence type="ECO:0000256" key="4">
    <source>
        <dbReference type="ARBA" id="ARBA00022771"/>
    </source>
</evidence>
<dbReference type="OMA" id="KSMPEMR"/>
<dbReference type="EMBL" id="LR899014">
    <property type="protein sequence ID" value="CAD7092265.1"/>
    <property type="molecule type" value="Genomic_DNA"/>
</dbReference>
<dbReference type="GO" id="GO:0005634">
    <property type="term" value="C:nucleus"/>
    <property type="evidence" value="ECO:0007669"/>
    <property type="project" value="UniProtKB-SubCell"/>
</dbReference>
<dbReference type="SMART" id="SM00355">
    <property type="entry name" value="ZnF_C2H2"/>
    <property type="match status" value="12"/>
</dbReference>
<keyword evidence="5 9" id="KW-0862">Zinc</keyword>
<dbReference type="InterPro" id="IPR050758">
    <property type="entry name" value="Znf_C2H2-type"/>
</dbReference>
<dbReference type="GO" id="GO:0008270">
    <property type="term" value="F:zinc ion binding"/>
    <property type="evidence" value="ECO:0007669"/>
    <property type="project" value="UniProtKB-UniRule"/>
</dbReference>
<feature type="domain" description="C2H2-type" evidence="13">
    <location>
        <begin position="581"/>
        <end position="608"/>
    </location>
</feature>
<dbReference type="PROSITE" id="PS51915">
    <property type="entry name" value="ZAD"/>
    <property type="match status" value="1"/>
</dbReference>
<protein>
    <submittedName>
        <fullName evidence="15">Uncharacterized protein</fullName>
    </submittedName>
</protein>
<feature type="binding site" evidence="10">
    <location>
        <position position="57"/>
    </location>
    <ligand>
        <name>Zn(2+)</name>
        <dbReference type="ChEBI" id="CHEBI:29105"/>
    </ligand>
</feature>
<dbReference type="FunFam" id="3.30.160.60:FF:000744">
    <property type="entry name" value="zinc finger E-box-binding homeobox 1"/>
    <property type="match status" value="1"/>
</dbReference>
<feature type="domain" description="C2H2-type" evidence="13">
    <location>
        <begin position="441"/>
        <end position="468"/>
    </location>
</feature>
<reference evidence="15 16" key="1">
    <citation type="submission" date="2020-11" db="EMBL/GenBank/DDBJ databases">
        <authorList>
            <person name="Wallbank WR R."/>
            <person name="Pardo Diaz C."/>
            <person name="Kozak K."/>
            <person name="Martin S."/>
            <person name="Jiggins C."/>
            <person name="Moest M."/>
            <person name="Warren A I."/>
            <person name="Generalovic N T."/>
            <person name="Byers J.R.P. K."/>
            <person name="Montejo-Kovacevich G."/>
            <person name="Yen C E."/>
        </authorList>
    </citation>
    <scope>NUCLEOTIDE SEQUENCE [LARGE SCALE GENOMIC DNA]</scope>
</reference>
<evidence type="ECO:0000256" key="8">
    <source>
        <dbReference type="ARBA" id="ARBA00023242"/>
    </source>
</evidence>
<evidence type="ECO:0000256" key="9">
    <source>
        <dbReference type="PROSITE-ProRule" id="PRU00207"/>
    </source>
</evidence>
<evidence type="ECO:0000256" key="5">
    <source>
        <dbReference type="ARBA" id="ARBA00022833"/>
    </source>
</evidence>
<dbReference type="Proteomes" id="UP000594454">
    <property type="component" value="Chromosome 6"/>
</dbReference>
<dbReference type="InterPro" id="IPR001293">
    <property type="entry name" value="Znf_TRAF"/>
</dbReference>
<accession>A0A7R8V517</accession>
<evidence type="ECO:0000259" key="12">
    <source>
        <dbReference type="PROSITE" id="PS50145"/>
    </source>
</evidence>
<dbReference type="Gene3D" id="3.30.160.60">
    <property type="entry name" value="Classic Zinc Finger"/>
    <property type="match status" value="10"/>
</dbReference>
<feature type="binding site" evidence="10">
    <location>
        <position position="9"/>
    </location>
    <ligand>
        <name>Zn(2+)</name>
        <dbReference type="ChEBI" id="CHEBI:29105"/>
    </ligand>
</feature>
<dbReference type="InterPro" id="IPR036236">
    <property type="entry name" value="Znf_C2H2_sf"/>
</dbReference>
<keyword evidence="2 9" id="KW-0479">Metal-binding</keyword>
<evidence type="ECO:0000256" key="6">
    <source>
        <dbReference type="ARBA" id="ARBA00023015"/>
    </source>
</evidence>
<evidence type="ECO:0000256" key="2">
    <source>
        <dbReference type="ARBA" id="ARBA00022723"/>
    </source>
</evidence>
<keyword evidence="3" id="KW-0677">Repeat</keyword>
<dbReference type="FunFam" id="3.30.160.60:FF:000130">
    <property type="entry name" value="Spalt-like transcription factor 4"/>
    <property type="match status" value="1"/>
</dbReference>
<keyword evidence="6" id="KW-0805">Transcription regulation</keyword>
<feature type="binding site" evidence="10">
    <location>
        <position position="12"/>
    </location>
    <ligand>
        <name>Zn(2+)</name>
        <dbReference type="ChEBI" id="CHEBI:29105"/>
    </ligand>
</feature>
<feature type="domain" description="C2H2-type" evidence="13">
    <location>
        <begin position="553"/>
        <end position="580"/>
    </location>
</feature>
<dbReference type="InterPro" id="IPR013087">
    <property type="entry name" value="Znf_C2H2_type"/>
</dbReference>
<feature type="compositionally biased region" description="Basic and acidic residues" evidence="11">
    <location>
        <begin position="284"/>
        <end position="293"/>
    </location>
</feature>
<organism evidence="15 16">
    <name type="scientific">Hermetia illucens</name>
    <name type="common">Black soldier fly</name>
    <dbReference type="NCBI Taxonomy" id="343691"/>
    <lineage>
        <taxon>Eukaryota</taxon>
        <taxon>Metazoa</taxon>
        <taxon>Ecdysozoa</taxon>
        <taxon>Arthropoda</taxon>
        <taxon>Hexapoda</taxon>
        <taxon>Insecta</taxon>
        <taxon>Pterygota</taxon>
        <taxon>Neoptera</taxon>
        <taxon>Endopterygota</taxon>
        <taxon>Diptera</taxon>
        <taxon>Brachycera</taxon>
        <taxon>Stratiomyomorpha</taxon>
        <taxon>Stratiomyidae</taxon>
        <taxon>Hermetiinae</taxon>
        <taxon>Hermetia</taxon>
    </lineage>
</organism>
<dbReference type="Pfam" id="PF07776">
    <property type="entry name" value="zf-AD"/>
    <property type="match status" value="1"/>
</dbReference>
<dbReference type="Gene3D" id="3.40.1800.20">
    <property type="match status" value="1"/>
</dbReference>
<dbReference type="AlphaFoldDB" id="A0A7R8V517"/>
<dbReference type="OrthoDB" id="9439903at2759"/>
<dbReference type="SMART" id="SM00868">
    <property type="entry name" value="zf-AD"/>
    <property type="match status" value="1"/>
</dbReference>
<feature type="compositionally biased region" description="Acidic residues" evidence="11">
    <location>
        <begin position="294"/>
        <end position="303"/>
    </location>
</feature>
<proteinExistence type="predicted"/>
<keyword evidence="8" id="KW-0539">Nucleus</keyword>
<evidence type="ECO:0000256" key="11">
    <source>
        <dbReference type="SAM" id="MobiDB-lite"/>
    </source>
</evidence>
<feature type="domain" description="ZAD" evidence="14">
    <location>
        <begin position="7"/>
        <end position="84"/>
    </location>
</feature>
<feature type="binding site" evidence="10">
    <location>
        <position position="60"/>
    </location>
    <ligand>
        <name>Zn(2+)</name>
        <dbReference type="ChEBI" id="CHEBI:29105"/>
    </ligand>
</feature>
<dbReference type="FunFam" id="3.30.160.60:FF:000110">
    <property type="entry name" value="Zinc finger protein-like"/>
    <property type="match status" value="1"/>
</dbReference>
<feature type="domain" description="C2H2-type" evidence="13">
    <location>
        <begin position="329"/>
        <end position="357"/>
    </location>
</feature>
<dbReference type="GO" id="GO:0003677">
    <property type="term" value="F:DNA binding"/>
    <property type="evidence" value="ECO:0007669"/>
    <property type="project" value="UniProtKB-ARBA"/>
</dbReference>
<dbReference type="FunFam" id="3.30.160.60:FF:000702">
    <property type="entry name" value="Transcription factor E4F1 isoform 1"/>
    <property type="match status" value="1"/>
</dbReference>
<keyword evidence="4 9" id="KW-0863">Zinc-finger</keyword>
<feature type="domain" description="C2H2-type" evidence="13">
    <location>
        <begin position="358"/>
        <end position="381"/>
    </location>
</feature>
<dbReference type="FunFam" id="3.30.160.60:FF:000446">
    <property type="entry name" value="Zinc finger protein"/>
    <property type="match status" value="1"/>
</dbReference>
<comment type="subcellular location">
    <subcellularLocation>
        <location evidence="1">Nucleus</location>
    </subcellularLocation>
</comment>
<keyword evidence="7" id="KW-0804">Transcription</keyword>
<dbReference type="GO" id="GO:0010468">
    <property type="term" value="P:regulation of gene expression"/>
    <property type="evidence" value="ECO:0007669"/>
    <property type="project" value="UniProtKB-ARBA"/>
</dbReference>
<evidence type="ECO:0000256" key="10">
    <source>
        <dbReference type="PROSITE-ProRule" id="PRU01263"/>
    </source>
</evidence>
<evidence type="ECO:0000313" key="16">
    <source>
        <dbReference type="Proteomes" id="UP000594454"/>
    </source>
</evidence>
<dbReference type="PROSITE" id="PS00028">
    <property type="entry name" value="ZINC_FINGER_C2H2_1"/>
    <property type="match status" value="10"/>
</dbReference>
<feature type="domain" description="C2H2-type" evidence="13">
    <location>
        <begin position="525"/>
        <end position="552"/>
    </location>
</feature>
<feature type="compositionally biased region" description="Basic residues" evidence="11">
    <location>
        <begin position="236"/>
        <end position="248"/>
    </location>
</feature>
<dbReference type="PROSITE" id="PS50157">
    <property type="entry name" value="ZINC_FINGER_C2H2_2"/>
    <property type="match status" value="11"/>
</dbReference>
<dbReference type="SUPFAM" id="SSF57716">
    <property type="entry name" value="Glucocorticoid receptor-like (DNA-binding domain)"/>
    <property type="match status" value="1"/>
</dbReference>
<dbReference type="PROSITE" id="PS50145">
    <property type="entry name" value="ZF_TRAF"/>
    <property type="match status" value="1"/>
</dbReference>
<feature type="domain" description="C2H2-type" evidence="13">
    <location>
        <begin position="384"/>
        <end position="412"/>
    </location>
</feature>
<evidence type="ECO:0000259" key="14">
    <source>
        <dbReference type="PROSITE" id="PS51915"/>
    </source>
</evidence>
<dbReference type="InParanoid" id="A0A7R8V517"/>
<feature type="domain" description="C2H2-type" evidence="13">
    <location>
        <begin position="413"/>
        <end position="440"/>
    </location>
</feature>
<feature type="domain" description="C2H2-type" evidence="13">
    <location>
        <begin position="248"/>
        <end position="276"/>
    </location>
</feature>
<dbReference type="PANTHER" id="PTHR23234">
    <property type="entry name" value="ZNF44 PROTEIN"/>
    <property type="match status" value="1"/>
</dbReference>
<feature type="region of interest" description="Disordered" evidence="11">
    <location>
        <begin position="228"/>
        <end position="250"/>
    </location>
</feature>
<feature type="domain" description="C2H2-type" evidence="13">
    <location>
        <begin position="469"/>
        <end position="496"/>
    </location>
</feature>
<evidence type="ECO:0000256" key="7">
    <source>
        <dbReference type="ARBA" id="ARBA00023163"/>
    </source>
</evidence>
<feature type="domain" description="C2H2-type" evidence="13">
    <location>
        <begin position="497"/>
        <end position="524"/>
    </location>
</feature>
<evidence type="ECO:0000256" key="3">
    <source>
        <dbReference type="ARBA" id="ARBA00022737"/>
    </source>
</evidence>
<dbReference type="FunCoup" id="A0A7R8V517">
    <property type="interactions" value="3"/>
</dbReference>
<dbReference type="PANTHER" id="PTHR23234:SF10">
    <property type="entry name" value="RIKEN CDNA 6720489N17 GENE-RELATED"/>
    <property type="match status" value="1"/>
</dbReference>
<feature type="region of interest" description="Disordered" evidence="11">
    <location>
        <begin position="269"/>
        <end position="303"/>
    </location>
</feature>
<dbReference type="SUPFAM" id="SSF57667">
    <property type="entry name" value="beta-beta-alpha zinc fingers"/>
    <property type="match status" value="7"/>
</dbReference>
<name>A0A7R8V517_HERIL</name>
<dbReference type="Pfam" id="PF00096">
    <property type="entry name" value="zf-C2H2"/>
    <property type="match status" value="9"/>
</dbReference>
<gene>
    <name evidence="15" type="ORF">HERILL_LOCUS14642</name>
</gene>
<dbReference type="InterPro" id="IPR012934">
    <property type="entry name" value="Znf_AD"/>
</dbReference>
<evidence type="ECO:0000256" key="1">
    <source>
        <dbReference type="ARBA" id="ARBA00004123"/>
    </source>
</evidence>
<evidence type="ECO:0000313" key="15">
    <source>
        <dbReference type="EMBL" id="CAD7092265.1"/>
    </source>
</evidence>
<evidence type="ECO:0000259" key="13">
    <source>
        <dbReference type="PROSITE" id="PS50157"/>
    </source>
</evidence>
<dbReference type="FunFam" id="3.30.160.60:FF:000624">
    <property type="entry name" value="zinc finger protein 697"/>
    <property type="match status" value="1"/>
</dbReference>
<keyword evidence="16" id="KW-1185">Reference proteome</keyword>